<sequence>PCSSNNRSGILHFSEHTDFKVCCELLEDVCNITTFKDTLTLLPQNSLCSESCISERVHRQSACFVMFEVKNASSVDEGMYECKM</sequence>
<organism evidence="1">
    <name type="scientific">Arion vulgaris</name>
    <dbReference type="NCBI Taxonomy" id="1028688"/>
    <lineage>
        <taxon>Eukaryota</taxon>
        <taxon>Metazoa</taxon>
        <taxon>Spiralia</taxon>
        <taxon>Lophotrochozoa</taxon>
        <taxon>Mollusca</taxon>
        <taxon>Gastropoda</taxon>
        <taxon>Heterobranchia</taxon>
        <taxon>Euthyneura</taxon>
        <taxon>Panpulmonata</taxon>
        <taxon>Eupulmonata</taxon>
        <taxon>Stylommatophora</taxon>
        <taxon>Helicina</taxon>
        <taxon>Arionoidea</taxon>
        <taxon>Arionidae</taxon>
        <taxon>Arion</taxon>
    </lineage>
</organism>
<protein>
    <submittedName>
        <fullName evidence="1">Uncharacterized protein</fullName>
    </submittedName>
</protein>
<name>A0A0B6Y9N9_9EUPU</name>
<gene>
    <name evidence="1" type="primary">ORF18888</name>
</gene>
<dbReference type="AlphaFoldDB" id="A0A0B6Y9N9"/>
<proteinExistence type="predicted"/>
<evidence type="ECO:0000313" key="1">
    <source>
        <dbReference type="EMBL" id="CEK53052.1"/>
    </source>
</evidence>
<accession>A0A0B6Y9N9</accession>
<reference evidence="1" key="1">
    <citation type="submission" date="2014-12" db="EMBL/GenBank/DDBJ databases">
        <title>Insight into the proteome of Arion vulgaris.</title>
        <authorList>
            <person name="Aradska J."/>
            <person name="Bulat T."/>
            <person name="Smidak R."/>
            <person name="Sarate P."/>
            <person name="Gangsoo J."/>
            <person name="Sialana F."/>
            <person name="Bilban M."/>
            <person name="Lubec G."/>
        </authorList>
    </citation>
    <scope>NUCLEOTIDE SEQUENCE</scope>
    <source>
        <tissue evidence="1">Skin</tissue>
    </source>
</reference>
<feature type="non-terminal residue" evidence="1">
    <location>
        <position position="84"/>
    </location>
</feature>
<dbReference type="EMBL" id="HACG01006187">
    <property type="protein sequence ID" value="CEK53052.1"/>
    <property type="molecule type" value="Transcribed_RNA"/>
</dbReference>
<feature type="non-terminal residue" evidence="1">
    <location>
        <position position="1"/>
    </location>
</feature>